<evidence type="ECO:0000313" key="10">
    <source>
        <dbReference type="Proteomes" id="UP000345266"/>
    </source>
</evidence>
<evidence type="ECO:0000313" key="11">
    <source>
        <dbReference type="Proteomes" id="UP000494246"/>
    </source>
</evidence>
<dbReference type="PANTHER" id="PTHR42840:SF3">
    <property type="entry name" value="BINDING ROSSMANN FOLD OXIDOREDUCTASE, PUTATIVE (AFU_ORTHOLOGUE AFUA_2G10240)-RELATED"/>
    <property type="match status" value="1"/>
</dbReference>
<comment type="similarity">
    <text evidence="1">Belongs to the Gfo/Idh/MocA family.</text>
</comment>
<evidence type="ECO:0000259" key="4">
    <source>
        <dbReference type="Pfam" id="PF02894"/>
    </source>
</evidence>
<evidence type="ECO:0000313" key="5">
    <source>
        <dbReference type="EMBL" id="NQX51731.1"/>
    </source>
</evidence>
<dbReference type="Gene3D" id="3.30.360.10">
    <property type="entry name" value="Dihydrodipicolinate Reductase, domain 2"/>
    <property type="match status" value="1"/>
</dbReference>
<dbReference type="GO" id="GO:0050112">
    <property type="term" value="F:inositol 2-dehydrogenase (NAD+) activity"/>
    <property type="evidence" value="ECO:0007669"/>
    <property type="project" value="UniProtKB-EC"/>
</dbReference>
<evidence type="ECO:0000313" key="8">
    <source>
        <dbReference type="EMBL" id="VWQ35647.1"/>
    </source>
</evidence>
<dbReference type="SUPFAM" id="SSF51735">
    <property type="entry name" value="NAD(P)-binding Rossmann-fold domains"/>
    <property type="match status" value="1"/>
</dbReference>
<evidence type="ECO:0000313" key="9">
    <source>
        <dbReference type="Proteomes" id="UP000306697"/>
    </source>
</evidence>
<evidence type="ECO:0000313" key="6">
    <source>
        <dbReference type="EMBL" id="THJ29212.1"/>
    </source>
</evidence>
<reference evidence="7 10" key="2">
    <citation type="submission" date="2019-07" db="EMBL/GenBank/DDBJ databases">
        <authorList>
            <person name="Hibberd C M."/>
            <person name="Gehrig L. J."/>
            <person name="Chang H.-W."/>
            <person name="Venkatesh S."/>
        </authorList>
    </citation>
    <scope>NUCLEOTIDE SEQUENCE [LARGE SCALE GENOMIC DNA]</scope>
    <source>
        <strain evidence="7">Bifidobacterium_longum_subsp_infantis_JG_Bg463</strain>
    </source>
</reference>
<name>A0A4T0UDC7_BIFLI</name>
<dbReference type="Pfam" id="PF02894">
    <property type="entry name" value="GFO_IDH_MocA_C"/>
    <property type="match status" value="1"/>
</dbReference>
<dbReference type="Proteomes" id="UP000306697">
    <property type="component" value="Unassembled WGS sequence"/>
</dbReference>
<protein>
    <submittedName>
        <fullName evidence="6">Inositol 2-dehydrogenase</fullName>
        <ecNumber evidence="6">1.1.1.18</ecNumber>
    </submittedName>
</protein>
<dbReference type="InterPro" id="IPR036291">
    <property type="entry name" value="NAD(P)-bd_dom_sf"/>
</dbReference>
<dbReference type="EC" id="1.1.1.18" evidence="6"/>
<sequence>MNPIHIGMIGLGRIGLVHYLNVSTMPDVVIDWICDLKADDTYPEQFPAAKKFTTDYREVLADPQVEAVLITASTDVHMEIAKAAALAGKAIFCEKPVGTDDAEILDVYHVVKETGTLFQTGFNRRYDHNFRRIAEARDAGTLGKGEVLKVTSRDPEPPSADYVKISGGIFMDMMIHDFDIVRYISGRDVKTVSVLGAVLVDPEIGKLGDIDTAIVTLEFEDGMIGVIDNSRRAAYGYDQRIELFGSKGVAVAGNVHTSTTVVATKDGVVGDVPEHFFLERYREAYRTEIVSFFDKVRNGGTPECTFEDGIKAIRLAQAALEALKTGQKVNVKPVE</sequence>
<keyword evidence="2 6" id="KW-0560">Oxidoreductase</keyword>
<dbReference type="PANTHER" id="PTHR42840">
    <property type="entry name" value="NAD(P)-BINDING ROSSMANN-FOLD SUPERFAMILY PROTEIN-RELATED"/>
    <property type="match status" value="1"/>
</dbReference>
<dbReference type="Gene3D" id="3.40.50.720">
    <property type="entry name" value="NAD(P)-binding Rossmann-like Domain"/>
    <property type="match status" value="1"/>
</dbReference>
<dbReference type="Pfam" id="PF01408">
    <property type="entry name" value="GFO_IDH_MocA"/>
    <property type="match status" value="1"/>
</dbReference>
<evidence type="ECO:0000313" key="7">
    <source>
        <dbReference type="EMBL" id="VUX38771.1"/>
    </source>
</evidence>
<dbReference type="EMBL" id="CABWKH010000012">
    <property type="protein sequence ID" value="VWQ35647.1"/>
    <property type="molecule type" value="Genomic_DNA"/>
</dbReference>
<dbReference type="RefSeq" id="WP_032743599.1">
    <property type="nucleotide sequence ID" value="NZ_CABHND010000005.1"/>
</dbReference>
<reference evidence="5 12" key="4">
    <citation type="submission" date="2020-05" db="EMBL/GenBank/DDBJ databases">
        <title>Draft Genome Sequence of Bifidobacterium longum subsp. Infantis BI-G201, a Commercialization Strain.</title>
        <authorList>
            <person name="Song J."/>
            <person name="Xu Y."/>
            <person name="Han D."/>
            <person name="Teng Q."/>
            <person name="Jiang D."/>
            <person name="Liu Q."/>
        </authorList>
    </citation>
    <scope>NUCLEOTIDE SEQUENCE [LARGE SCALE GENOMIC DNA]</scope>
    <source>
        <strain evidence="5 12">BI-G201</strain>
    </source>
</reference>
<dbReference type="GO" id="GO:0000166">
    <property type="term" value="F:nucleotide binding"/>
    <property type="evidence" value="ECO:0007669"/>
    <property type="project" value="InterPro"/>
</dbReference>
<dbReference type="EMBL" id="CABHNT010000065">
    <property type="protein sequence ID" value="VUX38771.1"/>
    <property type="molecule type" value="Genomic_DNA"/>
</dbReference>
<reference evidence="6 9" key="1">
    <citation type="submission" date="2019-04" db="EMBL/GenBank/DDBJ databases">
        <title>Genome Announcement To Ensure Probiotic Safety of Bifidobacterium longum subsp infantis UBBI-01.</title>
        <authorList>
            <person name="Sulthana A."/>
            <person name="Lakshmi S.G."/>
            <person name="Madempudi R.S."/>
        </authorList>
    </citation>
    <scope>NUCLEOTIDE SEQUENCE [LARGE SCALE GENOMIC DNA]</scope>
    <source>
        <strain evidence="6 9">UBBI-01</strain>
    </source>
</reference>
<accession>A0A4T0UDC7</accession>
<evidence type="ECO:0000256" key="2">
    <source>
        <dbReference type="ARBA" id="ARBA00023002"/>
    </source>
</evidence>
<feature type="domain" description="Gfo/Idh/MocA-like oxidoreductase C-terminal" evidence="4">
    <location>
        <begin position="145"/>
        <end position="331"/>
    </location>
</feature>
<dbReference type="InterPro" id="IPR030827">
    <property type="entry name" value="Myo_inos_IolG"/>
</dbReference>
<dbReference type="AlphaFoldDB" id="A0A4T0UDC7"/>
<dbReference type="SUPFAM" id="SSF55347">
    <property type="entry name" value="Glyceraldehyde-3-phosphate dehydrogenase-like, C-terminal domain"/>
    <property type="match status" value="1"/>
</dbReference>
<dbReference type="Proteomes" id="UP000551316">
    <property type="component" value="Unassembled WGS sequence"/>
</dbReference>
<organism evidence="6 9">
    <name type="scientific">Bifidobacterium longum subsp. infantis</name>
    <dbReference type="NCBI Taxonomy" id="1682"/>
    <lineage>
        <taxon>Bacteria</taxon>
        <taxon>Bacillati</taxon>
        <taxon>Actinomycetota</taxon>
        <taxon>Actinomycetes</taxon>
        <taxon>Bifidobacteriales</taxon>
        <taxon>Bifidobacteriaceae</taxon>
        <taxon>Bifidobacterium</taxon>
    </lineage>
</organism>
<proteinExistence type="inferred from homology"/>
<evidence type="ECO:0000259" key="3">
    <source>
        <dbReference type="Pfam" id="PF01408"/>
    </source>
</evidence>
<dbReference type="InterPro" id="IPR004104">
    <property type="entry name" value="Gfo/Idh/MocA-like_OxRdtase_C"/>
</dbReference>
<dbReference type="Proteomes" id="UP000345266">
    <property type="component" value="Unassembled WGS sequence"/>
</dbReference>
<dbReference type="EMBL" id="SSWL01000010">
    <property type="protein sequence ID" value="THJ29212.1"/>
    <property type="molecule type" value="Genomic_DNA"/>
</dbReference>
<dbReference type="Proteomes" id="UP000494246">
    <property type="component" value="Unassembled WGS sequence"/>
</dbReference>
<dbReference type="EMBL" id="JABNND010000024">
    <property type="protein sequence ID" value="NQX51731.1"/>
    <property type="molecule type" value="Genomic_DNA"/>
</dbReference>
<gene>
    <name evidence="6" type="primary">iolG</name>
    <name evidence="7" type="synonym">idhA</name>
    <name evidence="8" type="ORF">BIFLH23_01270</name>
    <name evidence="7" type="ORF">BLJG463_02456</name>
    <name evidence="6" type="ORF">E6L38_07795</name>
    <name evidence="5" type="ORF">HNS28_09910</name>
</gene>
<evidence type="ECO:0000256" key="1">
    <source>
        <dbReference type="ARBA" id="ARBA00010928"/>
    </source>
</evidence>
<evidence type="ECO:0000313" key="12">
    <source>
        <dbReference type="Proteomes" id="UP000551316"/>
    </source>
</evidence>
<reference evidence="8 11" key="3">
    <citation type="submission" date="2019-10" db="EMBL/GenBank/DDBJ databases">
        <authorList>
            <consortium name="Melissa Lawson"/>
            <person name="O'neill I."/>
        </authorList>
    </citation>
    <scope>NUCLEOTIDE SEQUENCE [LARGE SCALE GENOMIC DNA]</scope>
    <source>
        <strain evidence="8">LH_23</strain>
    </source>
</reference>
<dbReference type="InterPro" id="IPR000683">
    <property type="entry name" value="Gfo/Idh/MocA-like_OxRdtase_N"/>
</dbReference>
<dbReference type="NCBIfam" id="TIGR04380">
    <property type="entry name" value="myo_inos_iolG"/>
    <property type="match status" value="1"/>
</dbReference>
<feature type="domain" description="Gfo/Idh/MocA-like oxidoreductase N-terminal" evidence="3">
    <location>
        <begin position="4"/>
        <end position="122"/>
    </location>
</feature>